<dbReference type="AlphaFoldDB" id="A0A917EGZ1"/>
<keyword evidence="1" id="KW-0378">Hydrolase</keyword>
<name>A0A917EGZ1_9STRE</name>
<keyword evidence="2" id="KW-1133">Transmembrane helix</keyword>
<sequence>MNKKKQKSIFKIGMSLLTALLISGIIIWKVPQFRLVSFRWIFESPERKQLNTPADTTGIVVEKDIPYINDGDRGHLLDIYRPENADDTTPVVVNIHGGGLFASYKEVNRDYGFEWVRKGYTVVNISYRRLPETTLWHQIDDCMNALRYIDANRKELGLNLDTSYLTGDSAGALLSLFTNSINESPELQADFGIKGTNIRFKAMGLISIMLETDRHDFMDFITPLVINESDRDQAYYSYLLNPSSLVAKTTLPPVYLVTGDEDLIQNETLKLKSLLAQNNVHHDLKDYPKGDKHKLDHVFAIKNPKWEESQEVIQLMNDFFKEHQQ</sequence>
<comment type="caution">
    <text evidence="4">The sequence shown here is derived from an EMBL/GenBank/DDBJ whole genome shotgun (WGS) entry which is preliminary data.</text>
</comment>
<dbReference type="InterPro" id="IPR049492">
    <property type="entry name" value="BD-FAE-like_dom"/>
</dbReference>
<keyword evidence="5" id="KW-1185">Reference proteome</keyword>
<proteinExistence type="predicted"/>
<dbReference type="RefSeq" id="WP_068992756.1">
    <property type="nucleotide sequence ID" value="NZ_BMJN01000065.1"/>
</dbReference>
<dbReference type="EMBL" id="BMJN01000065">
    <property type="protein sequence ID" value="GGE38289.1"/>
    <property type="molecule type" value="Genomic_DNA"/>
</dbReference>
<dbReference type="Pfam" id="PF20434">
    <property type="entry name" value="BD-FAE"/>
    <property type="match status" value="1"/>
</dbReference>
<dbReference type="OrthoDB" id="9815425at2"/>
<keyword evidence="2" id="KW-0812">Transmembrane</keyword>
<evidence type="ECO:0000256" key="2">
    <source>
        <dbReference type="SAM" id="Phobius"/>
    </source>
</evidence>
<evidence type="ECO:0000256" key="1">
    <source>
        <dbReference type="ARBA" id="ARBA00022801"/>
    </source>
</evidence>
<reference evidence="4" key="1">
    <citation type="journal article" date="2014" name="Int. J. Syst. Evol. Microbiol.">
        <title>Complete genome sequence of Corynebacterium casei LMG S-19264T (=DSM 44701T), isolated from a smear-ripened cheese.</title>
        <authorList>
            <consortium name="US DOE Joint Genome Institute (JGI-PGF)"/>
            <person name="Walter F."/>
            <person name="Albersmeier A."/>
            <person name="Kalinowski J."/>
            <person name="Ruckert C."/>
        </authorList>
    </citation>
    <scope>NUCLEOTIDE SEQUENCE</scope>
    <source>
        <strain evidence="4">CGMCC 1.15533</strain>
    </source>
</reference>
<organism evidence="4 5">
    <name type="scientific">Streptococcus himalayensis</name>
    <dbReference type="NCBI Taxonomy" id="1888195"/>
    <lineage>
        <taxon>Bacteria</taxon>
        <taxon>Bacillati</taxon>
        <taxon>Bacillota</taxon>
        <taxon>Bacilli</taxon>
        <taxon>Lactobacillales</taxon>
        <taxon>Streptococcaceae</taxon>
        <taxon>Streptococcus</taxon>
    </lineage>
</organism>
<dbReference type="SUPFAM" id="SSF53474">
    <property type="entry name" value="alpha/beta-Hydrolases"/>
    <property type="match status" value="1"/>
</dbReference>
<keyword evidence="2" id="KW-0472">Membrane</keyword>
<evidence type="ECO:0000313" key="4">
    <source>
        <dbReference type="EMBL" id="GGE38289.1"/>
    </source>
</evidence>
<evidence type="ECO:0000313" key="5">
    <source>
        <dbReference type="Proteomes" id="UP000660801"/>
    </source>
</evidence>
<gene>
    <name evidence="4" type="ORF">GCM10011510_19600</name>
</gene>
<reference evidence="4" key="2">
    <citation type="submission" date="2020-09" db="EMBL/GenBank/DDBJ databases">
        <authorList>
            <person name="Sun Q."/>
            <person name="Zhou Y."/>
        </authorList>
    </citation>
    <scope>NUCLEOTIDE SEQUENCE</scope>
    <source>
        <strain evidence="4">CGMCC 1.15533</strain>
    </source>
</reference>
<feature type="transmembrane region" description="Helical" evidence="2">
    <location>
        <begin position="12"/>
        <end position="30"/>
    </location>
</feature>
<protein>
    <submittedName>
        <fullName evidence="4">Esterase</fullName>
    </submittedName>
</protein>
<dbReference type="Gene3D" id="3.40.50.1820">
    <property type="entry name" value="alpha/beta hydrolase"/>
    <property type="match status" value="1"/>
</dbReference>
<evidence type="ECO:0000259" key="3">
    <source>
        <dbReference type="Pfam" id="PF20434"/>
    </source>
</evidence>
<feature type="domain" description="BD-FAE-like" evidence="3">
    <location>
        <begin position="77"/>
        <end position="263"/>
    </location>
</feature>
<dbReference type="PANTHER" id="PTHR48081">
    <property type="entry name" value="AB HYDROLASE SUPERFAMILY PROTEIN C4A8.06C"/>
    <property type="match status" value="1"/>
</dbReference>
<dbReference type="InterPro" id="IPR029058">
    <property type="entry name" value="AB_hydrolase_fold"/>
</dbReference>
<dbReference type="Proteomes" id="UP000660801">
    <property type="component" value="Unassembled WGS sequence"/>
</dbReference>
<accession>A0A917EGZ1</accession>
<dbReference type="GO" id="GO:0016787">
    <property type="term" value="F:hydrolase activity"/>
    <property type="evidence" value="ECO:0007669"/>
    <property type="project" value="UniProtKB-KW"/>
</dbReference>
<dbReference type="InterPro" id="IPR050300">
    <property type="entry name" value="GDXG_lipolytic_enzyme"/>
</dbReference>